<reference evidence="8 9" key="1">
    <citation type="journal article" date="2024" name="Int. J. Mol. Sci.">
        <title>Exploration of Alicyclobacillus spp. Genome in Search of Antibiotic Resistance.</title>
        <authorList>
            <person name="Bucka-Kolendo J."/>
            <person name="Kiousi D.E."/>
            <person name="Dekowska A."/>
            <person name="Mikolajczuk-Szczyrba A."/>
            <person name="Karadedos D.M."/>
            <person name="Michael P."/>
            <person name="Galanis A."/>
            <person name="Sokolowska B."/>
        </authorList>
    </citation>
    <scope>NUCLEOTIDE SEQUENCE [LARGE SCALE GENOMIC DNA]</scope>
    <source>
        <strain evidence="8 9">KKP 3000</strain>
    </source>
</reference>
<dbReference type="InterPro" id="IPR050306">
    <property type="entry name" value="PfkB_Carbo_kinase"/>
</dbReference>
<dbReference type="InterPro" id="IPR002139">
    <property type="entry name" value="Ribo/fructo_kinase"/>
</dbReference>
<evidence type="ECO:0000256" key="5">
    <source>
        <dbReference type="ARBA" id="ARBA00022840"/>
    </source>
</evidence>
<keyword evidence="2 6" id="KW-0808">Transferase</keyword>
<accession>A0ABV5AG85</accession>
<keyword evidence="9" id="KW-1185">Reference proteome</keyword>
<dbReference type="Gene3D" id="3.40.1190.20">
    <property type="match status" value="1"/>
</dbReference>
<comment type="similarity">
    <text evidence="1 6">Belongs to the carbohydrate kinase PfkB family.</text>
</comment>
<name>A0ABV5AG85_9BACL</name>
<evidence type="ECO:0000256" key="2">
    <source>
        <dbReference type="ARBA" id="ARBA00022679"/>
    </source>
</evidence>
<dbReference type="InterPro" id="IPR011611">
    <property type="entry name" value="PfkB_dom"/>
</dbReference>
<dbReference type="EMBL" id="JBDXSU010000010">
    <property type="protein sequence ID" value="MFB5191239.1"/>
    <property type="molecule type" value="Genomic_DNA"/>
</dbReference>
<dbReference type="PRINTS" id="PR00990">
    <property type="entry name" value="RIBOKINASE"/>
</dbReference>
<evidence type="ECO:0000313" key="8">
    <source>
        <dbReference type="EMBL" id="MFB5191239.1"/>
    </source>
</evidence>
<evidence type="ECO:0000256" key="4">
    <source>
        <dbReference type="ARBA" id="ARBA00022777"/>
    </source>
</evidence>
<organism evidence="8 9">
    <name type="scientific">Alicyclobacillus fastidiosus</name>
    <dbReference type="NCBI Taxonomy" id="392011"/>
    <lineage>
        <taxon>Bacteria</taxon>
        <taxon>Bacillati</taxon>
        <taxon>Bacillota</taxon>
        <taxon>Bacilli</taxon>
        <taxon>Bacillales</taxon>
        <taxon>Alicyclobacillaceae</taxon>
        <taxon>Alicyclobacillus</taxon>
    </lineage>
</organism>
<comment type="caution">
    <text evidence="8">The sequence shown here is derived from an EMBL/GenBank/DDBJ whole genome shotgun (WGS) entry which is preliminary data.</text>
</comment>
<dbReference type="GO" id="GO:0016301">
    <property type="term" value="F:kinase activity"/>
    <property type="evidence" value="ECO:0007669"/>
    <property type="project" value="UniProtKB-KW"/>
</dbReference>
<dbReference type="Proteomes" id="UP001579974">
    <property type="component" value="Unassembled WGS sequence"/>
</dbReference>
<dbReference type="SUPFAM" id="SSF53613">
    <property type="entry name" value="Ribokinase-like"/>
    <property type="match status" value="1"/>
</dbReference>
<dbReference type="PANTHER" id="PTHR43085">
    <property type="entry name" value="HEXOKINASE FAMILY MEMBER"/>
    <property type="match status" value="1"/>
</dbReference>
<dbReference type="CDD" id="cd01166">
    <property type="entry name" value="KdgK"/>
    <property type="match status" value="1"/>
</dbReference>
<keyword evidence="5" id="KW-0067">ATP-binding</keyword>
<dbReference type="PROSITE" id="PS00584">
    <property type="entry name" value="PFKB_KINASES_2"/>
    <property type="match status" value="1"/>
</dbReference>
<keyword evidence="4 6" id="KW-0418">Kinase</keyword>
<dbReference type="PANTHER" id="PTHR43085:SF1">
    <property type="entry name" value="PSEUDOURIDINE KINASE-RELATED"/>
    <property type="match status" value="1"/>
</dbReference>
<evidence type="ECO:0000256" key="1">
    <source>
        <dbReference type="ARBA" id="ARBA00010688"/>
    </source>
</evidence>
<dbReference type="InterPro" id="IPR029056">
    <property type="entry name" value="Ribokinase-like"/>
</dbReference>
<dbReference type="Pfam" id="PF00294">
    <property type="entry name" value="PfkB"/>
    <property type="match status" value="1"/>
</dbReference>
<dbReference type="RefSeq" id="WP_275473855.1">
    <property type="nucleotide sequence ID" value="NZ_CP162940.1"/>
</dbReference>
<keyword evidence="3" id="KW-0547">Nucleotide-binding</keyword>
<evidence type="ECO:0000256" key="3">
    <source>
        <dbReference type="ARBA" id="ARBA00022741"/>
    </source>
</evidence>
<evidence type="ECO:0000313" key="9">
    <source>
        <dbReference type="Proteomes" id="UP001579974"/>
    </source>
</evidence>
<feature type="domain" description="Carbohydrate kinase PfkB" evidence="7">
    <location>
        <begin position="5"/>
        <end position="302"/>
    </location>
</feature>
<dbReference type="InterPro" id="IPR002173">
    <property type="entry name" value="Carboh/pur_kinase_PfkB_CS"/>
</dbReference>
<proteinExistence type="inferred from homology"/>
<gene>
    <name evidence="8" type="ORF">KKP3000_000009</name>
</gene>
<sequence>MQSFDVLTFGEPLVNFVAREPGSLHDVSEFWRGIGGAEVNVAVGLARLGHRPQYISQVGDDVLGDYIARRLCEEGVNTDYVRVCKEATTGYQFKTKVAEGDPEIHYVRRNSAASKLRFHEDHKALIESATLVHMTGIPLALSTETLNFAEQFIAAAKAAKKRLTFDPNLRPSLWPSAQQMVETINSFAAMADIVLPGLAEGRTLTGLQNPEEIARFYIEQGVGAVVVKLGPDGAFFQTQNRRGYIGGYPVTQVVDTVGAGDGFAVGVISALLEDLPVADAVARGCAIGAMQVMCEGDLEGLPSRAALRAFEQEVGRMHA</sequence>
<protein>
    <submittedName>
        <fullName evidence="8">Sugar kinase</fullName>
    </submittedName>
</protein>
<evidence type="ECO:0000259" key="7">
    <source>
        <dbReference type="Pfam" id="PF00294"/>
    </source>
</evidence>
<evidence type="ECO:0000256" key="6">
    <source>
        <dbReference type="RuleBase" id="RU003704"/>
    </source>
</evidence>